<gene>
    <name evidence="2" type="ORF">SAMEA4530655_01906</name>
</gene>
<proteinExistence type="predicted"/>
<evidence type="ECO:0000313" key="2">
    <source>
        <dbReference type="EMBL" id="SNU84276.1"/>
    </source>
</evidence>
<name>A0A239SFS1_9BURK</name>
<dbReference type="GeneID" id="88094569"/>
<sequence>MNNSSTGGYLAPVQSVPPIEDSALEDFLRTMIAGVTGLDANFVLSLPQPPTSTPPESGVNWCGFTVSSFQSDANAGLLHVPADDGSDTYVRHEDIEVKCQFYGRNASQYARMLRDGLYVPQNREQLQLSDFGLVDTSGIVSTPGVVDQQVQRRCDISMFLRRKVTRTYRVLNLASVQTSVVSER</sequence>
<dbReference type="STRING" id="93222.NA29_13795"/>
<dbReference type="InterPro" id="IPR057087">
    <property type="entry name" value="Gp12-like"/>
</dbReference>
<keyword evidence="3" id="KW-1185">Reference proteome</keyword>
<reference evidence="2 3" key="1">
    <citation type="submission" date="2017-06" db="EMBL/GenBank/DDBJ databases">
        <authorList>
            <consortium name="Pathogen Informatics"/>
        </authorList>
    </citation>
    <scope>NUCLEOTIDE SEQUENCE [LARGE SCALE GENOMIC DNA]</scope>
    <source>
        <strain evidence="2 3">NCTC13161</strain>
    </source>
</reference>
<dbReference type="OrthoDB" id="8446915at2"/>
<dbReference type="KEGG" id="pspu:NA29_13795"/>
<dbReference type="RefSeq" id="WP_039397763.1">
    <property type="nucleotide sequence ID" value="NZ_CABPRX010000003.1"/>
</dbReference>
<accession>A0A239SFS1</accession>
<protein>
    <recommendedName>
        <fullName evidence="1">Phage neck terminator protein gp12-like domain-containing protein</fullName>
    </recommendedName>
</protein>
<evidence type="ECO:0000259" key="1">
    <source>
        <dbReference type="Pfam" id="PF23961"/>
    </source>
</evidence>
<dbReference type="AlphaFoldDB" id="A0A239SFS1"/>
<evidence type="ECO:0000313" key="3">
    <source>
        <dbReference type="Proteomes" id="UP000215126"/>
    </source>
</evidence>
<dbReference type="NCBIfam" id="NF047498">
    <property type="entry name" value="LIC_12616_fam"/>
    <property type="match status" value="1"/>
</dbReference>
<dbReference type="EMBL" id="LT906435">
    <property type="protein sequence ID" value="SNU84276.1"/>
    <property type="molecule type" value="Genomic_DNA"/>
</dbReference>
<feature type="domain" description="Phage neck terminator protein gp12-like" evidence="1">
    <location>
        <begin position="23"/>
        <end position="177"/>
    </location>
</feature>
<organism evidence="2 3">
    <name type="scientific">Pandoraea sputorum</name>
    <dbReference type="NCBI Taxonomy" id="93222"/>
    <lineage>
        <taxon>Bacteria</taxon>
        <taxon>Pseudomonadati</taxon>
        <taxon>Pseudomonadota</taxon>
        <taxon>Betaproteobacteria</taxon>
        <taxon>Burkholderiales</taxon>
        <taxon>Burkholderiaceae</taxon>
        <taxon>Pandoraea</taxon>
    </lineage>
</organism>
<dbReference type="Proteomes" id="UP000215126">
    <property type="component" value="Chromosome 1"/>
</dbReference>
<dbReference type="Pfam" id="PF23961">
    <property type="entry name" value="Phage_tail_terminator_9"/>
    <property type="match status" value="1"/>
</dbReference>